<dbReference type="PATRIC" id="fig|1303.78.peg.1175"/>
<evidence type="ECO:0000259" key="3">
    <source>
        <dbReference type="Pfam" id="PF02517"/>
    </source>
</evidence>
<dbReference type="GO" id="GO:0080120">
    <property type="term" value="P:CAAX-box protein maturation"/>
    <property type="evidence" value="ECO:0007669"/>
    <property type="project" value="UniProtKB-ARBA"/>
</dbReference>
<organism evidence="4 5">
    <name type="scientific">Streptococcus oralis</name>
    <dbReference type="NCBI Taxonomy" id="1303"/>
    <lineage>
        <taxon>Bacteria</taxon>
        <taxon>Bacillati</taxon>
        <taxon>Bacillota</taxon>
        <taxon>Bacilli</taxon>
        <taxon>Lactobacillales</taxon>
        <taxon>Streptococcaceae</taxon>
        <taxon>Streptococcus</taxon>
    </lineage>
</organism>
<dbReference type="OrthoDB" id="8607342at2"/>
<proteinExistence type="inferred from homology"/>
<dbReference type="Pfam" id="PF02517">
    <property type="entry name" value="Rce1-like"/>
    <property type="match status" value="1"/>
</dbReference>
<evidence type="ECO:0000313" key="5">
    <source>
        <dbReference type="Proteomes" id="UP000070678"/>
    </source>
</evidence>
<dbReference type="InterPro" id="IPR003675">
    <property type="entry name" value="Rce1/LyrA-like_dom"/>
</dbReference>
<feature type="transmembrane region" description="Helical" evidence="2">
    <location>
        <begin position="38"/>
        <end position="57"/>
    </location>
</feature>
<reference evidence="4 5" key="1">
    <citation type="submission" date="2016-01" db="EMBL/GenBank/DDBJ databases">
        <title>Highly variable Streptococcus oralis are common among viridans streptococci isolated from primates.</title>
        <authorList>
            <person name="Denapaite D."/>
            <person name="Rieger M."/>
            <person name="Koendgen S."/>
            <person name="Brueckner R."/>
            <person name="Ochigava I."/>
            <person name="Kappeler P."/>
            <person name="Maetz-Rensing K."/>
            <person name="Leendertz F."/>
            <person name="Hakenbeck R."/>
        </authorList>
    </citation>
    <scope>NUCLEOTIDE SEQUENCE [LARGE SCALE GENOMIC DNA]</scope>
    <source>
        <strain evidence="4 5">DD15</strain>
    </source>
</reference>
<feature type="transmembrane region" description="Helical" evidence="2">
    <location>
        <begin position="77"/>
        <end position="94"/>
    </location>
</feature>
<protein>
    <recommendedName>
        <fullName evidence="3">CAAX prenyl protease 2/Lysostaphin resistance protein A-like domain-containing protein</fullName>
    </recommendedName>
</protein>
<dbReference type="GO" id="GO:0004175">
    <property type="term" value="F:endopeptidase activity"/>
    <property type="evidence" value="ECO:0007669"/>
    <property type="project" value="UniProtKB-ARBA"/>
</dbReference>
<keyword evidence="2" id="KW-1133">Transmembrane helix</keyword>
<feature type="transmembrane region" description="Helical" evidence="2">
    <location>
        <begin position="7"/>
        <end position="26"/>
    </location>
</feature>
<dbReference type="PANTHER" id="PTHR36435:SF1">
    <property type="entry name" value="CAAX AMINO TERMINAL PROTEASE FAMILY PROTEIN"/>
    <property type="match status" value="1"/>
</dbReference>
<sequence length="241" mass="28504">MKKLGHFGVYTSLVFLSVYLPELGIMHLTKFLGWGIDGYSIFLTVEVIALLLIFIYWLKKKEMLYIFEKKGSKKSRFFYLVVALVATYFDRQLVDAFQLQFHHLIDNKYIFQDLLSILYSNGQPTFLSTVLSFSLTVIVGPILEELIHRGYFMNTFFPQSKYYLDVILSALIFGLSHLILTHRDPISLIIYSLGGLFYALVYRWTKNLKITILCHSFFNFLIYAKPIWIFVYNYVYYHFFR</sequence>
<evidence type="ECO:0000256" key="2">
    <source>
        <dbReference type="SAM" id="Phobius"/>
    </source>
</evidence>
<feature type="transmembrane region" description="Helical" evidence="2">
    <location>
        <begin position="186"/>
        <end position="205"/>
    </location>
</feature>
<dbReference type="InterPro" id="IPR052710">
    <property type="entry name" value="CAAX_protease"/>
</dbReference>
<evidence type="ECO:0000313" key="4">
    <source>
        <dbReference type="EMBL" id="KXT80742.1"/>
    </source>
</evidence>
<dbReference type="Proteomes" id="UP000070678">
    <property type="component" value="Unassembled WGS sequence"/>
</dbReference>
<feature type="transmembrane region" description="Helical" evidence="2">
    <location>
        <begin position="163"/>
        <end position="180"/>
    </location>
</feature>
<name>A0A139NXL5_STROR</name>
<accession>A0A139NXL5</accession>
<dbReference type="EMBL" id="LQNX01000061">
    <property type="protein sequence ID" value="KXT80742.1"/>
    <property type="molecule type" value="Genomic_DNA"/>
</dbReference>
<feature type="transmembrane region" description="Helical" evidence="2">
    <location>
        <begin position="125"/>
        <end position="143"/>
    </location>
</feature>
<feature type="domain" description="CAAX prenyl protease 2/Lysostaphin resistance protein A-like" evidence="3">
    <location>
        <begin position="129"/>
        <end position="221"/>
    </location>
</feature>
<feature type="transmembrane region" description="Helical" evidence="2">
    <location>
        <begin position="217"/>
        <end position="237"/>
    </location>
</feature>
<evidence type="ECO:0000256" key="1">
    <source>
        <dbReference type="ARBA" id="ARBA00009067"/>
    </source>
</evidence>
<gene>
    <name evidence="4" type="ORF">SORDD15_01109</name>
</gene>
<dbReference type="PANTHER" id="PTHR36435">
    <property type="entry name" value="SLR1288 PROTEIN"/>
    <property type="match status" value="1"/>
</dbReference>
<dbReference type="AlphaFoldDB" id="A0A139NXL5"/>
<keyword evidence="2" id="KW-0812">Transmembrane</keyword>
<comment type="caution">
    <text evidence="4">The sequence shown here is derived from an EMBL/GenBank/DDBJ whole genome shotgun (WGS) entry which is preliminary data.</text>
</comment>
<dbReference type="RefSeq" id="WP_061415364.1">
    <property type="nucleotide sequence ID" value="NZ_KQ969521.1"/>
</dbReference>
<comment type="similarity">
    <text evidence="1">Belongs to the UPF0177 family.</text>
</comment>
<keyword evidence="2" id="KW-0472">Membrane</keyword>